<comment type="caution">
    <text evidence="2">The sequence shown here is derived from an EMBL/GenBank/DDBJ whole genome shotgun (WGS) entry which is preliminary data.</text>
</comment>
<name>A0ABQ2EID1_9GAMM</name>
<feature type="compositionally biased region" description="Gly residues" evidence="1">
    <location>
        <begin position="81"/>
        <end position="94"/>
    </location>
</feature>
<sequence length="103" mass="10118">MAGLESVAGLGAHADADAEAAEAGAHGDARLVAEQVLEVADDQFVHALTIDDADGIGHVDNHALGAGGGDRDAVELDGARSGRGGGQRGVGGAAGRPQPTLTW</sequence>
<reference evidence="3" key="1">
    <citation type="journal article" date="2019" name="Int. J. Syst. Evol. Microbiol.">
        <title>The Global Catalogue of Microorganisms (GCM) 10K type strain sequencing project: providing services to taxonomists for standard genome sequencing and annotation.</title>
        <authorList>
            <consortium name="The Broad Institute Genomics Platform"/>
            <consortium name="The Broad Institute Genome Sequencing Center for Infectious Disease"/>
            <person name="Wu L."/>
            <person name="Ma J."/>
        </authorList>
    </citation>
    <scope>NUCLEOTIDE SEQUENCE [LARGE SCALE GENOMIC DNA]</scope>
    <source>
        <strain evidence="3">CGMCC 1.8985</strain>
    </source>
</reference>
<dbReference type="EMBL" id="BMME01000001">
    <property type="protein sequence ID" value="GGK12551.1"/>
    <property type="molecule type" value="Genomic_DNA"/>
</dbReference>
<dbReference type="Proteomes" id="UP000599009">
    <property type="component" value="Unassembled WGS sequence"/>
</dbReference>
<evidence type="ECO:0000313" key="2">
    <source>
        <dbReference type="EMBL" id="GGK12551.1"/>
    </source>
</evidence>
<dbReference type="RefSeq" id="WP_132986453.1">
    <property type="nucleotide sequence ID" value="NZ_BMME01000001.1"/>
</dbReference>
<accession>A0ABQ2EID1</accession>
<proteinExistence type="predicted"/>
<evidence type="ECO:0000313" key="3">
    <source>
        <dbReference type="Proteomes" id="UP000599009"/>
    </source>
</evidence>
<evidence type="ECO:0000256" key="1">
    <source>
        <dbReference type="SAM" id="MobiDB-lite"/>
    </source>
</evidence>
<organism evidence="2 3">
    <name type="scientific">Luteimonas terricola</name>
    <dbReference type="NCBI Taxonomy" id="645597"/>
    <lineage>
        <taxon>Bacteria</taxon>
        <taxon>Pseudomonadati</taxon>
        <taxon>Pseudomonadota</taxon>
        <taxon>Gammaproteobacteria</taxon>
        <taxon>Lysobacterales</taxon>
        <taxon>Lysobacteraceae</taxon>
        <taxon>Luteimonas</taxon>
    </lineage>
</organism>
<feature type="compositionally biased region" description="Basic and acidic residues" evidence="1">
    <location>
        <begin position="69"/>
        <end position="80"/>
    </location>
</feature>
<protein>
    <submittedName>
        <fullName evidence="2">Uncharacterized protein</fullName>
    </submittedName>
</protein>
<keyword evidence="3" id="KW-1185">Reference proteome</keyword>
<feature type="region of interest" description="Disordered" evidence="1">
    <location>
        <begin position="55"/>
        <end position="103"/>
    </location>
</feature>
<gene>
    <name evidence="2" type="ORF">GCM10011394_22240</name>
</gene>